<keyword evidence="7" id="KW-1185">Reference proteome</keyword>
<evidence type="ECO:0000256" key="3">
    <source>
        <dbReference type="ARBA" id="ARBA00023237"/>
    </source>
</evidence>
<dbReference type="Pfam" id="PF00691">
    <property type="entry name" value="OmpA"/>
    <property type="match status" value="1"/>
</dbReference>
<dbReference type="InterPro" id="IPR050330">
    <property type="entry name" value="Bact_OuterMem_StrucFunc"/>
</dbReference>
<keyword evidence="3" id="KW-0998">Cell outer membrane</keyword>
<dbReference type="EMBL" id="SOQZ01000001">
    <property type="protein sequence ID" value="TDY13491.1"/>
    <property type="molecule type" value="Genomic_DNA"/>
</dbReference>
<dbReference type="PROSITE" id="PS51123">
    <property type="entry name" value="OMPA_2"/>
    <property type="match status" value="1"/>
</dbReference>
<feature type="domain" description="OmpA-like" evidence="5">
    <location>
        <begin position="257"/>
        <end position="373"/>
    </location>
</feature>
<organism evidence="6 7">
    <name type="scientific">Meridianimaribacter flavus</name>
    <dbReference type="NCBI Taxonomy" id="571115"/>
    <lineage>
        <taxon>Bacteria</taxon>
        <taxon>Pseudomonadati</taxon>
        <taxon>Bacteroidota</taxon>
        <taxon>Flavobacteriia</taxon>
        <taxon>Flavobacteriales</taxon>
        <taxon>Flavobacteriaceae</taxon>
        <taxon>Meridianimaribacter</taxon>
    </lineage>
</organism>
<dbReference type="CDD" id="cd07185">
    <property type="entry name" value="OmpA_C-like"/>
    <property type="match status" value="1"/>
</dbReference>
<evidence type="ECO:0000259" key="5">
    <source>
        <dbReference type="PROSITE" id="PS51123"/>
    </source>
</evidence>
<evidence type="ECO:0000256" key="2">
    <source>
        <dbReference type="ARBA" id="ARBA00023136"/>
    </source>
</evidence>
<reference evidence="6 7" key="1">
    <citation type="submission" date="2019-03" db="EMBL/GenBank/DDBJ databases">
        <title>Genomic Encyclopedia of Type Strains, Phase III (KMG-III): the genomes of soil and plant-associated and newly described type strains.</title>
        <authorList>
            <person name="Whitman W."/>
        </authorList>
    </citation>
    <scope>NUCLEOTIDE SEQUENCE [LARGE SCALE GENOMIC DNA]</scope>
    <source>
        <strain evidence="6 7">CGMCC 1.10957</strain>
    </source>
</reference>
<protein>
    <submittedName>
        <fullName evidence="6">OmpA family protein</fullName>
    </submittedName>
</protein>
<keyword evidence="2 4" id="KW-0472">Membrane</keyword>
<evidence type="ECO:0000256" key="1">
    <source>
        <dbReference type="ARBA" id="ARBA00004442"/>
    </source>
</evidence>
<gene>
    <name evidence="6" type="ORF">A8975_0081</name>
</gene>
<dbReference type="RefSeq" id="WP_134198289.1">
    <property type="nucleotide sequence ID" value="NZ_SOQZ01000001.1"/>
</dbReference>
<accession>A0ABY2G6R1</accession>
<dbReference type="InterPro" id="IPR036737">
    <property type="entry name" value="OmpA-like_sf"/>
</dbReference>
<dbReference type="InterPro" id="IPR006664">
    <property type="entry name" value="OMP_bac"/>
</dbReference>
<name>A0ABY2G6R1_9FLAO</name>
<dbReference type="PRINTS" id="PR01021">
    <property type="entry name" value="OMPADOMAIN"/>
</dbReference>
<dbReference type="Gene3D" id="2.60.120.260">
    <property type="entry name" value="Galactose-binding domain-like"/>
    <property type="match status" value="1"/>
</dbReference>
<comment type="subcellular location">
    <subcellularLocation>
        <location evidence="1">Cell outer membrane</location>
    </subcellularLocation>
</comment>
<dbReference type="Gene3D" id="3.30.1330.60">
    <property type="entry name" value="OmpA-like domain"/>
    <property type="match status" value="1"/>
</dbReference>
<proteinExistence type="predicted"/>
<sequence length="373" mass="42992">MKYKLLTFSLLFQTILCSQNLVKNPSFELRKRDKCFVFLGDFDSQTLNWSKPNNGSTDSFLTCSSNLGTKNYNGQQSPKEGNTYCGIYTFSPYSNYREYIQGELKEPLIAGKTYKVKFYVSLADMATHAIKELQVLFTEEKIKSCFDKNSCEKVIVPKRATTQRFMLHTLKNEGFLEERSTWEELSFEFVASGFENFLSIGNFNKDGKTELKEILTVSRKDNKFSYYYIDEVSVEATEKSTEEKMTSHTNNTTKEPFKSNTTYVFKNVLFDFDKATLLETSKAELNALYDYLKEHPDLHIEVYGHTDAVGTETRNDELSKLRAEAVSNFLVEKGLESHKVKWFGFGSSKPKVSNDTEANRAINRRVEFKLIKK</sequence>
<dbReference type="PANTHER" id="PTHR30329">
    <property type="entry name" value="STATOR ELEMENT OF FLAGELLAR MOTOR COMPLEX"/>
    <property type="match status" value="1"/>
</dbReference>
<comment type="caution">
    <text evidence="6">The sequence shown here is derived from an EMBL/GenBank/DDBJ whole genome shotgun (WGS) entry which is preliminary data.</text>
</comment>
<dbReference type="InterPro" id="IPR006665">
    <property type="entry name" value="OmpA-like"/>
</dbReference>
<dbReference type="Proteomes" id="UP000294930">
    <property type="component" value="Unassembled WGS sequence"/>
</dbReference>
<evidence type="ECO:0000313" key="6">
    <source>
        <dbReference type="EMBL" id="TDY13491.1"/>
    </source>
</evidence>
<dbReference type="PANTHER" id="PTHR30329:SF21">
    <property type="entry name" value="LIPOPROTEIN YIAD-RELATED"/>
    <property type="match status" value="1"/>
</dbReference>
<evidence type="ECO:0000256" key="4">
    <source>
        <dbReference type="PROSITE-ProRule" id="PRU00473"/>
    </source>
</evidence>
<dbReference type="SUPFAM" id="SSF103088">
    <property type="entry name" value="OmpA-like"/>
    <property type="match status" value="1"/>
</dbReference>
<evidence type="ECO:0000313" key="7">
    <source>
        <dbReference type="Proteomes" id="UP000294930"/>
    </source>
</evidence>